<dbReference type="NCBIfam" id="TIGR02727">
    <property type="entry name" value="MTHFS_bact"/>
    <property type="match status" value="1"/>
</dbReference>
<feature type="binding site" evidence="4">
    <location>
        <position position="54"/>
    </location>
    <ligand>
        <name>substrate</name>
    </ligand>
</feature>
<evidence type="ECO:0000256" key="1">
    <source>
        <dbReference type="ARBA" id="ARBA00010638"/>
    </source>
</evidence>
<evidence type="ECO:0000256" key="4">
    <source>
        <dbReference type="PIRSR" id="PIRSR006806-1"/>
    </source>
</evidence>
<sequence>MTKAQLRRELKRKRAALSPEERRRWSRRICALVEASPVFRQARTVFLFASFGTEVDTFPLLGRALLSGKRVALPRTLLSEKRLVFHRIFTLGELVPGAYGIPEPPPGNPVVPCQEADLVLVPGLAFDREGFRLGYGGGFYDRILREIRAPRVGLAFSFQLLERVPREEHDLPVDGVVTEKGWFWVRPPAPPAGTVSPVPRGQ</sequence>
<keyword evidence="5" id="KW-0460">Magnesium</keyword>
<organism evidence="6">
    <name type="scientific">Thermosulfurimonas dismutans</name>
    <dbReference type="NCBI Taxonomy" id="999894"/>
    <lineage>
        <taxon>Bacteria</taxon>
        <taxon>Pseudomonadati</taxon>
        <taxon>Thermodesulfobacteriota</taxon>
        <taxon>Thermodesulfobacteria</taxon>
        <taxon>Thermodesulfobacteriales</taxon>
        <taxon>Thermodesulfobacteriaceae</taxon>
        <taxon>Thermosulfurimonas</taxon>
    </lineage>
</organism>
<gene>
    <name evidence="6" type="ORF">ENJ40_06050</name>
</gene>
<dbReference type="EC" id="6.3.3.2" evidence="5"/>
<dbReference type="InterPro" id="IPR024185">
    <property type="entry name" value="FTHF_cligase-like_sf"/>
</dbReference>
<comment type="cofactor">
    <cofactor evidence="5">
        <name>Mg(2+)</name>
        <dbReference type="ChEBI" id="CHEBI:18420"/>
    </cofactor>
</comment>
<dbReference type="GO" id="GO:0005524">
    <property type="term" value="F:ATP binding"/>
    <property type="evidence" value="ECO:0007669"/>
    <property type="project" value="UniProtKB-KW"/>
</dbReference>
<dbReference type="EMBL" id="DRMH01000078">
    <property type="protein sequence ID" value="HFC98003.1"/>
    <property type="molecule type" value="Genomic_DNA"/>
</dbReference>
<dbReference type="AlphaFoldDB" id="A0A7C3GUE1"/>
<evidence type="ECO:0000256" key="3">
    <source>
        <dbReference type="ARBA" id="ARBA00022840"/>
    </source>
</evidence>
<comment type="similarity">
    <text evidence="1 5">Belongs to the 5-formyltetrahydrofolate cyclo-ligase family.</text>
</comment>
<protein>
    <recommendedName>
        <fullName evidence="5">5-formyltetrahydrofolate cyclo-ligase</fullName>
        <ecNumber evidence="5">6.3.3.2</ecNumber>
    </recommendedName>
</protein>
<reference evidence="6" key="1">
    <citation type="journal article" date="2020" name="mSystems">
        <title>Genome- and Community-Level Interaction Insights into Carbon Utilization and Element Cycling Functions of Hydrothermarchaeota in Hydrothermal Sediment.</title>
        <authorList>
            <person name="Zhou Z."/>
            <person name="Liu Y."/>
            <person name="Xu W."/>
            <person name="Pan J."/>
            <person name="Luo Z.H."/>
            <person name="Li M."/>
        </authorList>
    </citation>
    <scope>NUCLEOTIDE SEQUENCE [LARGE SCALE GENOMIC DNA]</scope>
    <source>
        <strain evidence="6">HyVt-483</strain>
    </source>
</reference>
<feature type="binding site" evidence="4">
    <location>
        <begin position="3"/>
        <end position="7"/>
    </location>
    <ligand>
        <name>ATP</name>
        <dbReference type="ChEBI" id="CHEBI:30616"/>
    </ligand>
</feature>
<feature type="binding site" evidence="4">
    <location>
        <begin position="132"/>
        <end position="140"/>
    </location>
    <ligand>
        <name>ATP</name>
        <dbReference type="ChEBI" id="CHEBI:30616"/>
    </ligand>
</feature>
<dbReference type="GO" id="GO:0035999">
    <property type="term" value="P:tetrahydrofolate interconversion"/>
    <property type="evidence" value="ECO:0007669"/>
    <property type="project" value="TreeGrafter"/>
</dbReference>
<dbReference type="Gene3D" id="3.40.50.10420">
    <property type="entry name" value="NagB/RpiA/CoA transferase-like"/>
    <property type="match status" value="1"/>
</dbReference>
<dbReference type="GO" id="GO:0009396">
    <property type="term" value="P:folic acid-containing compound biosynthetic process"/>
    <property type="evidence" value="ECO:0007669"/>
    <property type="project" value="TreeGrafter"/>
</dbReference>
<accession>A0A7C3GUE1</accession>
<proteinExistence type="inferred from homology"/>
<dbReference type="PANTHER" id="PTHR23407:SF1">
    <property type="entry name" value="5-FORMYLTETRAHYDROFOLATE CYCLO-LIGASE"/>
    <property type="match status" value="1"/>
</dbReference>
<comment type="caution">
    <text evidence="6">The sequence shown here is derived from an EMBL/GenBank/DDBJ whole genome shotgun (WGS) entry which is preliminary data.</text>
</comment>
<evidence type="ECO:0000313" key="6">
    <source>
        <dbReference type="EMBL" id="HFC98003.1"/>
    </source>
</evidence>
<comment type="catalytic activity">
    <reaction evidence="5">
        <text>(6S)-5-formyl-5,6,7,8-tetrahydrofolate + ATP = (6R)-5,10-methenyltetrahydrofolate + ADP + phosphate</text>
        <dbReference type="Rhea" id="RHEA:10488"/>
        <dbReference type="ChEBI" id="CHEBI:30616"/>
        <dbReference type="ChEBI" id="CHEBI:43474"/>
        <dbReference type="ChEBI" id="CHEBI:57455"/>
        <dbReference type="ChEBI" id="CHEBI:57457"/>
        <dbReference type="ChEBI" id="CHEBI:456216"/>
        <dbReference type="EC" id="6.3.3.2"/>
    </reaction>
</comment>
<keyword evidence="5" id="KW-0479">Metal-binding</keyword>
<evidence type="ECO:0000256" key="5">
    <source>
        <dbReference type="RuleBase" id="RU361279"/>
    </source>
</evidence>
<dbReference type="SUPFAM" id="SSF100950">
    <property type="entry name" value="NagB/RpiA/CoA transferase-like"/>
    <property type="match status" value="1"/>
</dbReference>
<keyword evidence="2 4" id="KW-0547">Nucleotide-binding</keyword>
<keyword evidence="6" id="KW-0436">Ligase</keyword>
<dbReference type="GO" id="GO:0030272">
    <property type="term" value="F:5-formyltetrahydrofolate cyclo-ligase activity"/>
    <property type="evidence" value="ECO:0007669"/>
    <property type="project" value="UniProtKB-EC"/>
</dbReference>
<dbReference type="InterPro" id="IPR002698">
    <property type="entry name" value="FTHF_cligase"/>
</dbReference>
<dbReference type="Pfam" id="PF01812">
    <property type="entry name" value="5-FTHF_cyc-lig"/>
    <property type="match status" value="1"/>
</dbReference>
<dbReference type="InterPro" id="IPR037171">
    <property type="entry name" value="NagB/RpiA_transferase-like"/>
</dbReference>
<dbReference type="PANTHER" id="PTHR23407">
    <property type="entry name" value="ATPASE INHIBITOR/5-FORMYLTETRAHYDROFOLATE CYCLO-LIGASE"/>
    <property type="match status" value="1"/>
</dbReference>
<dbReference type="GO" id="GO:0046872">
    <property type="term" value="F:metal ion binding"/>
    <property type="evidence" value="ECO:0007669"/>
    <property type="project" value="UniProtKB-KW"/>
</dbReference>
<name>A0A7C3GUE1_9BACT</name>
<keyword evidence="3 4" id="KW-0067">ATP-binding</keyword>
<dbReference type="Proteomes" id="UP000886043">
    <property type="component" value="Unassembled WGS sequence"/>
</dbReference>
<evidence type="ECO:0000256" key="2">
    <source>
        <dbReference type="ARBA" id="ARBA00022741"/>
    </source>
</evidence>
<dbReference type="PIRSF" id="PIRSF006806">
    <property type="entry name" value="FTHF_cligase"/>
    <property type="match status" value="1"/>
</dbReference>